<dbReference type="FunFam" id="3.30.780.10:FF:000008">
    <property type="entry name" value="eukaryotic translation initiation factor 2D"/>
    <property type="match status" value="1"/>
</dbReference>
<dbReference type="Pfam" id="PF26291">
    <property type="entry name" value="SWIB_eIF2D"/>
    <property type="match status" value="1"/>
</dbReference>
<keyword evidence="4" id="KW-1185">Reference proteome</keyword>
<dbReference type="PROSITE" id="PS50890">
    <property type="entry name" value="PUA"/>
    <property type="match status" value="1"/>
</dbReference>
<dbReference type="OrthoDB" id="199771at2759"/>
<dbReference type="PROSITE" id="PS50296">
    <property type="entry name" value="SUI1"/>
    <property type="match status" value="1"/>
</dbReference>
<dbReference type="PANTHER" id="PTHR12217">
    <property type="entry name" value="EUKARYOTIC TRANSLATION INITIATION FACTOR 2D"/>
    <property type="match status" value="1"/>
</dbReference>
<reference evidence="3 4" key="1">
    <citation type="journal article" date="2021" name="DNA Res.">
        <title>Genome analysis of Candida subhashii reveals its hybrid nature and dual mitochondrial genome conformations.</title>
        <authorList>
            <person name="Mixao V."/>
            <person name="Hegedusova E."/>
            <person name="Saus E."/>
            <person name="Pryszcz L.P."/>
            <person name="Cillingova A."/>
            <person name="Nosek J."/>
            <person name="Gabaldon T."/>
        </authorList>
    </citation>
    <scope>NUCLEOTIDE SEQUENCE [LARGE SCALE GENOMIC DNA]</scope>
    <source>
        <strain evidence="3 4">CBS 10753</strain>
    </source>
</reference>
<dbReference type="GO" id="GO:0001731">
    <property type="term" value="P:formation of translation preinitiation complex"/>
    <property type="evidence" value="ECO:0007669"/>
    <property type="project" value="InterPro"/>
</dbReference>
<dbReference type="Proteomes" id="UP000694255">
    <property type="component" value="Unassembled WGS sequence"/>
</dbReference>
<comment type="caution">
    <text evidence="3">The sequence shown here is derived from an EMBL/GenBank/DDBJ whole genome shotgun (WGS) entry which is preliminary data.</text>
</comment>
<name>A0A8J5QQR5_9ASCO</name>
<dbReference type="GO" id="GO:0003743">
    <property type="term" value="F:translation initiation factor activity"/>
    <property type="evidence" value="ECO:0007669"/>
    <property type="project" value="InterPro"/>
</dbReference>
<sequence length="603" mass="67774">MSMFKKQTLVKPSANIKSSERRKLLSQICQVYSLSSTQLPKSSLEDILPPITKRATFKSPLGYSGSILFDNQEIPRWFQTRDSQLYPTVYTLWKCPYLIPTIQTHPHVIDIIGNGADLMIPGTVPPFDSRLKRGAVVGVVSKQRPGVIMALGICKVDMTRYESVIGRTGVAVEIIHSFNDELAKINREVDVPVPEMLDTTMPAVIEGEESEEKTLEEQVGDLELEETKEGNEVPPESCEAKSKEITPIEATNGNANEQQTSPEPEAAEEEEATTEQAEEEDDTVKLTTEEIDNFFTRALLQTIKLDKVDLPITASTFMSSHIYKNLPIMDSSYTNIKKTSYKKTSKYLKAMAKLGYLDVKGKDEDLSIIKLIASTTPIIENFVPHKINKPKSTNQQDSTKKQMNIKLLYKPTSKSRMFFNKLDKQYDSIYTSPELRTLLESYANKFELIGKNKKTIRIDETLATITSNKQGPQVARDQIFKQFLSNFSPHYQIILSNGEAFPIQKGQLPKITIITEMKIGRKIITRVSNFEKFNIKPGAFAEELRNKCSGSSTIGQATHNPAITEVQVQGPHGKLIIEILKDKGIPISCIEFEDKVKKKKGKK</sequence>
<dbReference type="EMBL" id="JAGSYN010000056">
    <property type="protein sequence ID" value="KAG7664976.1"/>
    <property type="molecule type" value="Genomic_DNA"/>
</dbReference>
<proteinExistence type="predicted"/>
<feature type="region of interest" description="Disordered" evidence="1">
    <location>
        <begin position="221"/>
        <end position="283"/>
    </location>
</feature>
<evidence type="ECO:0000313" key="4">
    <source>
        <dbReference type="Proteomes" id="UP000694255"/>
    </source>
</evidence>
<gene>
    <name evidence="3" type="ORF">J8A68_001504</name>
</gene>
<dbReference type="InterPro" id="IPR058886">
    <property type="entry name" value="SWIB_eIF2D"/>
</dbReference>
<dbReference type="PANTHER" id="PTHR12217:SF4">
    <property type="entry name" value="EUKARYOTIC TRANSLATION INITIATION FACTOR 2D"/>
    <property type="match status" value="1"/>
</dbReference>
<dbReference type="RefSeq" id="XP_049265208.1">
    <property type="nucleotide sequence ID" value="XM_049405164.1"/>
</dbReference>
<dbReference type="InterPro" id="IPR001950">
    <property type="entry name" value="SUI1"/>
</dbReference>
<dbReference type="GeneID" id="73468305"/>
<dbReference type="CDD" id="cd21156">
    <property type="entry name" value="PUA_eIF2d-like"/>
    <property type="match status" value="1"/>
</dbReference>
<dbReference type="InterPro" id="IPR039759">
    <property type="entry name" value="eIF2D_SUI1"/>
</dbReference>
<feature type="compositionally biased region" description="Acidic residues" evidence="1">
    <location>
        <begin position="265"/>
        <end position="282"/>
    </location>
</feature>
<dbReference type="CDD" id="cd11608">
    <property type="entry name" value="eIF2D_C"/>
    <property type="match status" value="1"/>
</dbReference>
<dbReference type="InterPro" id="IPR039757">
    <property type="entry name" value="EIF2D"/>
</dbReference>
<dbReference type="InterPro" id="IPR048248">
    <property type="entry name" value="PUA_eIF2d-like"/>
</dbReference>
<evidence type="ECO:0000313" key="3">
    <source>
        <dbReference type="EMBL" id="KAG7664976.1"/>
    </source>
</evidence>
<dbReference type="InterPro" id="IPR057429">
    <property type="entry name" value="WH_eIF2D"/>
</dbReference>
<protein>
    <recommendedName>
        <fullName evidence="2">SUI1 domain-containing protein</fullName>
    </recommendedName>
</protein>
<dbReference type="AlphaFoldDB" id="A0A8J5QQR5"/>
<dbReference type="Pfam" id="PF25304">
    <property type="entry name" value="WHD_eIF2D"/>
    <property type="match status" value="1"/>
</dbReference>
<dbReference type="Pfam" id="PF17832">
    <property type="entry name" value="Pre-PUA"/>
    <property type="match status" value="1"/>
</dbReference>
<dbReference type="Pfam" id="PF26292">
    <property type="entry name" value="PUA_elF2D"/>
    <property type="match status" value="1"/>
</dbReference>
<feature type="domain" description="SUI1" evidence="2">
    <location>
        <begin position="511"/>
        <end position="584"/>
    </location>
</feature>
<dbReference type="InterPro" id="IPR041366">
    <property type="entry name" value="Pre-PUA"/>
</dbReference>
<evidence type="ECO:0000256" key="1">
    <source>
        <dbReference type="SAM" id="MobiDB-lite"/>
    </source>
</evidence>
<organism evidence="3 4">
    <name type="scientific">[Candida] subhashii</name>
    <dbReference type="NCBI Taxonomy" id="561895"/>
    <lineage>
        <taxon>Eukaryota</taxon>
        <taxon>Fungi</taxon>
        <taxon>Dikarya</taxon>
        <taxon>Ascomycota</taxon>
        <taxon>Saccharomycotina</taxon>
        <taxon>Pichiomycetes</taxon>
        <taxon>Debaryomycetaceae</taxon>
        <taxon>Spathaspora</taxon>
    </lineage>
</organism>
<accession>A0A8J5QQR5</accession>
<dbReference type="Pfam" id="PF01253">
    <property type="entry name" value="SUI1"/>
    <property type="match status" value="1"/>
</dbReference>
<evidence type="ECO:0000259" key="2">
    <source>
        <dbReference type="PROSITE" id="PS50296"/>
    </source>
</evidence>